<gene>
    <name evidence="2" type="ORF">ACFPU1_04030</name>
</gene>
<dbReference type="Gene3D" id="1.20.120.520">
    <property type="entry name" value="nmb1532 protein domain like"/>
    <property type="match status" value="1"/>
</dbReference>
<accession>A0ABW0YMH2</accession>
<sequence>MKYELFMPVHKGLRFALTNLLNQANQLNFENNERLAAFSKNFLTLSAVLHSHAEHEDEHVEPAVIKYAPEVARKMDQEHKATNALLIELENLVKEINESPTKKRRELGVEFVYAYNKFLAAYLNHLQTEEVDVMDVLWHKLSTEELEEITVAIRSAIPPEILMDYFRYMIPGQNIFERVEMLTGMKKFAPEELYKEACDLAESVLPDEDWNELKKELDAA</sequence>
<reference evidence="3" key="1">
    <citation type="journal article" date="2019" name="Int. J. Syst. Evol. Microbiol.">
        <title>The Global Catalogue of Microorganisms (GCM) 10K type strain sequencing project: providing services to taxonomists for standard genome sequencing and annotation.</title>
        <authorList>
            <consortium name="The Broad Institute Genomics Platform"/>
            <consortium name="The Broad Institute Genome Sequencing Center for Infectious Disease"/>
            <person name="Wu L."/>
            <person name="Ma J."/>
        </authorList>
    </citation>
    <scope>NUCLEOTIDE SEQUENCE [LARGE SCALE GENOMIC DNA]</scope>
    <source>
        <strain evidence="3">CECT 7184</strain>
    </source>
</reference>
<dbReference type="Pfam" id="PF01814">
    <property type="entry name" value="Hemerythrin"/>
    <property type="match status" value="1"/>
</dbReference>
<evidence type="ECO:0000313" key="2">
    <source>
        <dbReference type="EMBL" id="MFC5711937.1"/>
    </source>
</evidence>
<evidence type="ECO:0000259" key="1">
    <source>
        <dbReference type="Pfam" id="PF01814"/>
    </source>
</evidence>
<feature type="domain" description="Hemerythrin-like" evidence="1">
    <location>
        <begin position="3"/>
        <end position="132"/>
    </location>
</feature>
<organism evidence="2 3">
    <name type="scientific">Thalassorhabdus alkalitolerans</name>
    <dbReference type="NCBI Taxonomy" id="2282697"/>
    <lineage>
        <taxon>Bacteria</taxon>
        <taxon>Bacillati</taxon>
        <taxon>Bacillota</taxon>
        <taxon>Bacilli</taxon>
        <taxon>Bacillales</taxon>
        <taxon>Bacillaceae</taxon>
        <taxon>Thalassorhabdus</taxon>
    </lineage>
</organism>
<evidence type="ECO:0000313" key="3">
    <source>
        <dbReference type="Proteomes" id="UP001596142"/>
    </source>
</evidence>
<protein>
    <submittedName>
        <fullName evidence="2">Hemerythrin domain-containing protein</fullName>
    </submittedName>
</protein>
<proteinExistence type="predicted"/>
<comment type="caution">
    <text evidence="2">The sequence shown here is derived from an EMBL/GenBank/DDBJ whole genome shotgun (WGS) entry which is preliminary data.</text>
</comment>
<dbReference type="RefSeq" id="WP_385938898.1">
    <property type="nucleotide sequence ID" value="NZ_JBHSOZ010000003.1"/>
</dbReference>
<name>A0ABW0YMH2_9BACI</name>
<dbReference type="InterPro" id="IPR012312">
    <property type="entry name" value="Hemerythrin-like"/>
</dbReference>
<dbReference type="EMBL" id="JBHSOZ010000003">
    <property type="protein sequence ID" value="MFC5711937.1"/>
    <property type="molecule type" value="Genomic_DNA"/>
</dbReference>
<dbReference type="Proteomes" id="UP001596142">
    <property type="component" value="Unassembled WGS sequence"/>
</dbReference>
<keyword evidence="3" id="KW-1185">Reference proteome</keyword>